<accession>A0AAW8R4G4</accession>
<evidence type="ECO:0000313" key="3">
    <source>
        <dbReference type="Proteomes" id="UP001249020"/>
    </source>
</evidence>
<protein>
    <recommendedName>
        <fullName evidence="4">Photosystem I assembly protein Ycf4</fullName>
    </recommendedName>
</protein>
<name>A0AAW8R4G4_9ALTE</name>
<keyword evidence="1" id="KW-0472">Membrane</keyword>
<keyword evidence="1" id="KW-1133">Transmembrane helix</keyword>
<gene>
    <name evidence="2" type="ORF">RM544_12200</name>
</gene>
<feature type="transmembrane region" description="Helical" evidence="1">
    <location>
        <begin position="15"/>
        <end position="35"/>
    </location>
</feature>
<comment type="caution">
    <text evidence="2">The sequence shown here is derived from an EMBL/GenBank/DDBJ whole genome shotgun (WGS) entry which is preliminary data.</text>
</comment>
<dbReference type="RefSeq" id="WP_311362066.1">
    <property type="nucleotide sequence ID" value="NZ_JAVRIE010000004.1"/>
</dbReference>
<evidence type="ECO:0000256" key="1">
    <source>
        <dbReference type="SAM" id="Phobius"/>
    </source>
</evidence>
<reference evidence="2 3" key="1">
    <citation type="submission" date="2023-09" db="EMBL/GenBank/DDBJ databases">
        <authorList>
            <person name="Rey-Velasco X."/>
        </authorList>
    </citation>
    <scope>NUCLEOTIDE SEQUENCE [LARGE SCALE GENOMIC DNA]</scope>
    <source>
        <strain evidence="2 3">W409</strain>
    </source>
</reference>
<dbReference type="EMBL" id="JAVRIE010000004">
    <property type="protein sequence ID" value="MDT0583304.1"/>
    <property type="molecule type" value="Genomic_DNA"/>
</dbReference>
<feature type="transmembrane region" description="Helical" evidence="1">
    <location>
        <begin position="42"/>
        <end position="65"/>
    </location>
</feature>
<organism evidence="2 3">
    <name type="scientific">Brumicola blandensis</name>
    <dbReference type="NCBI Taxonomy" id="3075611"/>
    <lineage>
        <taxon>Bacteria</taxon>
        <taxon>Pseudomonadati</taxon>
        <taxon>Pseudomonadota</taxon>
        <taxon>Gammaproteobacteria</taxon>
        <taxon>Alteromonadales</taxon>
        <taxon>Alteromonadaceae</taxon>
        <taxon>Brumicola</taxon>
    </lineage>
</organism>
<evidence type="ECO:0008006" key="4">
    <source>
        <dbReference type="Google" id="ProtNLM"/>
    </source>
</evidence>
<dbReference type="AlphaFoldDB" id="A0AAW8R4G4"/>
<proteinExistence type="predicted"/>
<sequence length="166" mass="19098">MSDINIKVPYNSQPILIKALLTTLLCALFGVLAWFDYEAIKLSFRFVLLAISCSVFFAICCVYWLKLLFTRRNSLSIDAERITWVNDYKKASVKWSFIREVNIVELAKAGRSKATVYDFTLDARESSLPSPVSLYAIDYHISHPQLLEVIEQAGKEYNFQVILDRM</sequence>
<keyword evidence="1" id="KW-0812">Transmembrane</keyword>
<keyword evidence="3" id="KW-1185">Reference proteome</keyword>
<dbReference type="Proteomes" id="UP001249020">
    <property type="component" value="Unassembled WGS sequence"/>
</dbReference>
<evidence type="ECO:0000313" key="2">
    <source>
        <dbReference type="EMBL" id="MDT0583304.1"/>
    </source>
</evidence>